<dbReference type="AlphaFoldDB" id="A0A7Y6TXT9"/>
<evidence type="ECO:0000256" key="3">
    <source>
        <dbReference type="ARBA" id="ARBA00023098"/>
    </source>
</evidence>
<dbReference type="Pfam" id="PF23562">
    <property type="entry name" value="AMP-binding_C_3"/>
    <property type="match status" value="1"/>
</dbReference>
<protein>
    <submittedName>
        <fullName evidence="5">AMP-binding protein</fullName>
    </submittedName>
</protein>
<dbReference type="Proteomes" id="UP000529637">
    <property type="component" value="Unassembled WGS sequence"/>
</dbReference>
<dbReference type="GO" id="GO:0016020">
    <property type="term" value="C:membrane"/>
    <property type="evidence" value="ECO:0007669"/>
    <property type="project" value="TreeGrafter"/>
</dbReference>
<keyword evidence="2" id="KW-0276">Fatty acid metabolism</keyword>
<comment type="caution">
    <text evidence="5">The sequence shown here is derived from an EMBL/GenBank/DDBJ whole genome shotgun (WGS) entry which is preliminary data.</text>
</comment>
<evidence type="ECO:0000313" key="6">
    <source>
        <dbReference type="Proteomes" id="UP000529637"/>
    </source>
</evidence>
<dbReference type="SUPFAM" id="SSF56801">
    <property type="entry name" value="Acetyl-CoA synthetase-like"/>
    <property type="match status" value="1"/>
</dbReference>
<dbReference type="RefSeq" id="WP_176070357.1">
    <property type="nucleotide sequence ID" value="NZ_JABWMJ010000008.1"/>
</dbReference>
<dbReference type="InterPro" id="IPR020845">
    <property type="entry name" value="AMP-binding_CS"/>
</dbReference>
<evidence type="ECO:0000259" key="4">
    <source>
        <dbReference type="Pfam" id="PF00501"/>
    </source>
</evidence>
<dbReference type="InterPro" id="IPR000873">
    <property type="entry name" value="AMP-dep_synth/lig_dom"/>
</dbReference>
<feature type="domain" description="AMP-dependent synthetase/ligase" evidence="4">
    <location>
        <begin position="24"/>
        <end position="450"/>
    </location>
</feature>
<reference evidence="5 6" key="1">
    <citation type="submission" date="2020-06" db="EMBL/GenBank/DDBJ databases">
        <title>Schlegella sp. ID0723 isolated from air conditioner.</title>
        <authorList>
            <person name="Kim D.Y."/>
            <person name="Kim D.-U."/>
        </authorList>
    </citation>
    <scope>NUCLEOTIDE SEQUENCE [LARGE SCALE GENOMIC DNA]</scope>
    <source>
        <strain evidence="5 6">ID0723</strain>
    </source>
</reference>
<keyword evidence="1" id="KW-0436">Ligase</keyword>
<dbReference type="PANTHER" id="PTHR43272">
    <property type="entry name" value="LONG-CHAIN-FATTY-ACID--COA LIGASE"/>
    <property type="match status" value="1"/>
</dbReference>
<dbReference type="Pfam" id="PF00501">
    <property type="entry name" value="AMP-binding"/>
    <property type="match status" value="1"/>
</dbReference>
<gene>
    <name evidence="5" type="ORF">HQN59_17270</name>
</gene>
<dbReference type="EMBL" id="JABWMJ010000008">
    <property type="protein sequence ID" value="NUZ07518.1"/>
    <property type="molecule type" value="Genomic_DNA"/>
</dbReference>
<evidence type="ECO:0000256" key="1">
    <source>
        <dbReference type="ARBA" id="ARBA00022598"/>
    </source>
</evidence>
<dbReference type="GO" id="GO:0004467">
    <property type="term" value="F:long-chain fatty acid-CoA ligase activity"/>
    <property type="evidence" value="ECO:0007669"/>
    <property type="project" value="TreeGrafter"/>
</dbReference>
<sequence length="626" mass="70344">MSFTIDSGLDAALDNGEHTLPKLLQHWARAMPDALALREKDLGIWNRMTWADYHDAARRFALGLLKLGFRRGERLAIASEDTPQWMFADLGTQAIGGVVVGIYPTNPWPELQYIVHHSNSRFVVCGDQEQVDKVLDAMSKHEVGLPDVAKIIAVDMKGMRGYPRDKLLSFDEVLELGDQYAAESPEQARAFDDGIAATQPDDTCMLVYTSGTTGPPKGAMLSHRNLLVTTDKLRRCFGLDRHNMEVLCYLPLCHVAERAFSTVMHMMTGGVVNYAESIDTVAANLREIAPKVFLGVPRIWEKLQQGILMRMQDATRLQRWAFKRCFESGKALFERVERRGGQRTLADRLQFGLLWLLMFRNLQKFVGLDRMRCGFCGGASVSPEVLKFFRILGLPVYQVYGMTESGGVIFHQHAKAERLGATGTPIESLNWKIAEDGELVVKHPAVFKGYIHDNNATALTVQDGWLHTGDIVALAPNQELMIVDRKKAIIITSGGKNISPSEIENALKDSLYIREAIVLGDGRHFLSALVQIDYDTVGKWAQEKRLAFTTYRSLSQLPEVRELVDMEVRRVNKLFARVENIRKFLILEKELDHDDGELTATQKVRRNIIGKKFAREIEVIYGGGTA</sequence>
<keyword evidence="6" id="KW-1185">Reference proteome</keyword>
<organism evidence="5 6">
    <name type="scientific">Piscinibacter koreensis</name>
    <dbReference type="NCBI Taxonomy" id="2742824"/>
    <lineage>
        <taxon>Bacteria</taxon>
        <taxon>Pseudomonadati</taxon>
        <taxon>Pseudomonadota</taxon>
        <taxon>Betaproteobacteria</taxon>
        <taxon>Burkholderiales</taxon>
        <taxon>Sphaerotilaceae</taxon>
        <taxon>Piscinibacter</taxon>
    </lineage>
</organism>
<dbReference type="InterPro" id="IPR042099">
    <property type="entry name" value="ANL_N_sf"/>
</dbReference>
<keyword evidence="3" id="KW-0443">Lipid metabolism</keyword>
<dbReference type="PANTHER" id="PTHR43272:SF32">
    <property type="entry name" value="AMP-DEPENDENT SYNTHETASE_LIGASE DOMAIN-CONTAINING PROTEIN"/>
    <property type="match status" value="1"/>
</dbReference>
<name>A0A7Y6TXT9_9BURK</name>
<accession>A0A7Y6TXT9</accession>
<evidence type="ECO:0000256" key="2">
    <source>
        <dbReference type="ARBA" id="ARBA00022832"/>
    </source>
</evidence>
<dbReference type="PROSITE" id="PS00455">
    <property type="entry name" value="AMP_BINDING"/>
    <property type="match status" value="1"/>
</dbReference>
<proteinExistence type="predicted"/>
<evidence type="ECO:0000313" key="5">
    <source>
        <dbReference type="EMBL" id="NUZ07518.1"/>
    </source>
</evidence>
<dbReference type="Gene3D" id="3.40.50.12780">
    <property type="entry name" value="N-terminal domain of ligase-like"/>
    <property type="match status" value="1"/>
</dbReference>